<accession>A0A9W8B7H0</accession>
<dbReference type="InterPro" id="IPR049563">
    <property type="entry name" value="TXTP-like"/>
</dbReference>
<evidence type="ECO:0000256" key="3">
    <source>
        <dbReference type="ARBA" id="ARBA00022448"/>
    </source>
</evidence>
<evidence type="ECO:0000313" key="12">
    <source>
        <dbReference type="EMBL" id="KAJ1979658.1"/>
    </source>
</evidence>
<feature type="repeat" description="Solcar" evidence="9">
    <location>
        <begin position="120"/>
        <end position="206"/>
    </location>
</feature>
<proteinExistence type="inferred from homology"/>
<evidence type="ECO:0000256" key="2">
    <source>
        <dbReference type="ARBA" id="ARBA00006375"/>
    </source>
</evidence>
<dbReference type="InterPro" id="IPR023395">
    <property type="entry name" value="MCP_dom_sf"/>
</dbReference>
<gene>
    <name evidence="12" type="ORF">H4R34_002744</name>
</gene>
<evidence type="ECO:0000256" key="8">
    <source>
        <dbReference type="ARBA" id="ARBA00023136"/>
    </source>
</evidence>
<dbReference type="InterPro" id="IPR002067">
    <property type="entry name" value="MCP"/>
</dbReference>
<dbReference type="OrthoDB" id="44467at2759"/>
<comment type="similarity">
    <text evidence="2 10">Belongs to the mitochondrial carrier (TC 2.A.29) family.</text>
</comment>
<feature type="transmembrane region" description="Helical" evidence="11">
    <location>
        <begin position="231"/>
        <end position="252"/>
    </location>
</feature>
<organism evidence="12 13">
    <name type="scientific">Dimargaris verticillata</name>
    <dbReference type="NCBI Taxonomy" id="2761393"/>
    <lineage>
        <taxon>Eukaryota</taxon>
        <taxon>Fungi</taxon>
        <taxon>Fungi incertae sedis</taxon>
        <taxon>Zoopagomycota</taxon>
        <taxon>Kickxellomycotina</taxon>
        <taxon>Dimargaritomycetes</taxon>
        <taxon>Dimargaritales</taxon>
        <taxon>Dimargaritaceae</taxon>
        <taxon>Dimargaris</taxon>
    </lineage>
</organism>
<protein>
    <submittedName>
        <fullName evidence="12">Uncharacterized protein</fullName>
    </submittedName>
</protein>
<keyword evidence="3 10" id="KW-0813">Transport</keyword>
<dbReference type="AlphaFoldDB" id="A0A9W8B7H0"/>
<dbReference type="PROSITE" id="PS50920">
    <property type="entry name" value="SOLCAR"/>
    <property type="match status" value="3"/>
</dbReference>
<keyword evidence="8 9" id="KW-0472">Membrane</keyword>
<evidence type="ECO:0000256" key="9">
    <source>
        <dbReference type="PROSITE-ProRule" id="PRU00282"/>
    </source>
</evidence>
<keyword evidence="5" id="KW-0677">Repeat</keyword>
<dbReference type="SUPFAM" id="SSF103506">
    <property type="entry name" value="Mitochondrial carrier"/>
    <property type="match status" value="1"/>
</dbReference>
<dbReference type="PANTHER" id="PTHR45788:SF4">
    <property type="entry name" value="TRICARBOXYLATE TRANSPORT PROTEIN, MITOCHONDRIAL"/>
    <property type="match status" value="1"/>
</dbReference>
<reference evidence="12" key="1">
    <citation type="submission" date="2022-07" db="EMBL/GenBank/DDBJ databases">
        <title>Phylogenomic reconstructions and comparative analyses of Kickxellomycotina fungi.</title>
        <authorList>
            <person name="Reynolds N.K."/>
            <person name="Stajich J.E."/>
            <person name="Barry K."/>
            <person name="Grigoriev I.V."/>
            <person name="Crous P."/>
            <person name="Smith M.E."/>
        </authorList>
    </citation>
    <scope>NUCLEOTIDE SEQUENCE</scope>
    <source>
        <strain evidence="12">RSA 567</strain>
    </source>
</reference>
<evidence type="ECO:0000313" key="13">
    <source>
        <dbReference type="Proteomes" id="UP001151582"/>
    </source>
</evidence>
<evidence type="ECO:0000256" key="4">
    <source>
        <dbReference type="ARBA" id="ARBA00022692"/>
    </source>
</evidence>
<keyword evidence="13" id="KW-1185">Reference proteome</keyword>
<evidence type="ECO:0000256" key="1">
    <source>
        <dbReference type="ARBA" id="ARBA00004225"/>
    </source>
</evidence>
<evidence type="ECO:0000256" key="11">
    <source>
        <dbReference type="SAM" id="Phobius"/>
    </source>
</evidence>
<keyword evidence="6 11" id="KW-1133">Transmembrane helix</keyword>
<dbReference type="FunFam" id="1.50.40.10:FF:000007">
    <property type="entry name" value="Mitochondrial tricarboxylate transport protein-like"/>
    <property type="match status" value="1"/>
</dbReference>
<dbReference type="Gene3D" id="1.50.40.10">
    <property type="entry name" value="Mitochondrial carrier domain"/>
    <property type="match status" value="1"/>
</dbReference>
<evidence type="ECO:0000256" key="7">
    <source>
        <dbReference type="ARBA" id="ARBA00023128"/>
    </source>
</evidence>
<comment type="caution">
    <text evidence="12">The sequence shown here is derived from an EMBL/GenBank/DDBJ whole genome shotgun (WGS) entry which is preliminary data.</text>
</comment>
<dbReference type="InterPro" id="IPR018108">
    <property type="entry name" value="MCP_transmembrane"/>
</dbReference>
<name>A0A9W8B7H0_9FUNG</name>
<keyword evidence="7" id="KW-0496">Mitochondrion</keyword>
<dbReference type="EMBL" id="JANBQB010000208">
    <property type="protein sequence ID" value="KAJ1979658.1"/>
    <property type="molecule type" value="Genomic_DNA"/>
</dbReference>
<comment type="subcellular location">
    <subcellularLocation>
        <location evidence="1">Mitochondrion membrane</location>
        <topology evidence="1">Multi-pass membrane protein</topology>
    </subcellularLocation>
</comment>
<dbReference type="Pfam" id="PF00153">
    <property type="entry name" value="Mito_carr"/>
    <property type="match status" value="3"/>
</dbReference>
<dbReference type="GO" id="GO:0031966">
    <property type="term" value="C:mitochondrial membrane"/>
    <property type="evidence" value="ECO:0007669"/>
    <property type="project" value="UniProtKB-SubCell"/>
</dbReference>
<dbReference type="GO" id="GO:0071913">
    <property type="term" value="F:citrate secondary active transmembrane transporter activity"/>
    <property type="evidence" value="ECO:0007669"/>
    <property type="project" value="TreeGrafter"/>
</dbReference>
<dbReference type="PANTHER" id="PTHR45788">
    <property type="entry name" value="SUCCINATE/FUMARATE MITOCHONDRIAL TRANSPORTER-RELATED"/>
    <property type="match status" value="1"/>
</dbReference>
<dbReference type="GO" id="GO:0006843">
    <property type="term" value="P:mitochondrial citrate transmembrane transport"/>
    <property type="evidence" value="ECO:0007669"/>
    <property type="project" value="TreeGrafter"/>
</dbReference>
<feature type="repeat" description="Solcar" evidence="9">
    <location>
        <begin position="231"/>
        <end position="317"/>
    </location>
</feature>
<feature type="repeat" description="Solcar" evidence="9">
    <location>
        <begin position="11"/>
        <end position="109"/>
    </location>
</feature>
<dbReference type="Proteomes" id="UP001151582">
    <property type="component" value="Unassembled WGS sequence"/>
</dbReference>
<evidence type="ECO:0000256" key="10">
    <source>
        <dbReference type="RuleBase" id="RU000488"/>
    </source>
</evidence>
<dbReference type="PRINTS" id="PR00926">
    <property type="entry name" value="MITOCARRIER"/>
</dbReference>
<evidence type="ECO:0000256" key="5">
    <source>
        <dbReference type="ARBA" id="ARBA00022737"/>
    </source>
</evidence>
<sequence length="322" mass="34868">MGTPATAKAQEKPLNSLLAGALAGAVEATLTYPTEYVKTQMQLQGTITSGGAANAAQSRLIFTGPVDCVVKTVRHQGVSALYRGLSAMIIGTASKAGVRFLSYDYFKAKLADDQGQVKGIRSLMAGLAAGMTEAVLVVTPTEAIKTKLIQDQNSVKPQYRGLVQGVSSIVRQHGIAGIYSGLFPVMLRQGANAAVRFSAYNFLKQQIIRYKYEQDAVTIDPTTGQAKVVTLPWTTTFLIGMVAGTITVYATMPIDVLKTKMQSVNAKSLYRNSFHCIWRVFHEEGIAAFWRGATPRLSRLMFSGGIVFSVYEQAIKVLRVIN</sequence>
<keyword evidence="4 9" id="KW-0812">Transmembrane</keyword>
<evidence type="ECO:0000256" key="6">
    <source>
        <dbReference type="ARBA" id="ARBA00022989"/>
    </source>
</evidence>